<dbReference type="GO" id="GO:0005789">
    <property type="term" value="C:endoplasmic reticulum membrane"/>
    <property type="evidence" value="ECO:0007669"/>
    <property type="project" value="UniProtKB-SubCell"/>
</dbReference>
<keyword evidence="15" id="KW-0676">Redox-active center</keyword>
<dbReference type="SUPFAM" id="SSF110019">
    <property type="entry name" value="ERO1-like"/>
    <property type="match status" value="1"/>
</dbReference>
<dbReference type="GO" id="GO:0015035">
    <property type="term" value="F:protein-disulfide reductase activity"/>
    <property type="evidence" value="ECO:0007669"/>
    <property type="project" value="InterPro"/>
</dbReference>
<evidence type="ECO:0000256" key="17">
    <source>
        <dbReference type="PIRSR" id="PIRSR017205-2"/>
    </source>
</evidence>
<dbReference type="InterPro" id="IPR037192">
    <property type="entry name" value="ERO1-like_sf"/>
</dbReference>
<keyword evidence="7" id="KW-0732">Signal</keyword>
<feature type="active site" description="Nucleophile" evidence="16">
    <location>
        <position position="310"/>
    </location>
</feature>
<protein>
    <recommendedName>
        <fullName evidence="21">Endoplasmic reticulum oxidoreductin 1</fullName>
    </recommendedName>
</protein>
<keyword evidence="12" id="KW-0472">Membrane</keyword>
<evidence type="ECO:0000256" key="10">
    <source>
        <dbReference type="ARBA" id="ARBA00022982"/>
    </source>
</evidence>
<dbReference type="GO" id="GO:0071949">
    <property type="term" value="F:FAD binding"/>
    <property type="evidence" value="ECO:0007669"/>
    <property type="project" value="InterPro"/>
</dbReference>
<evidence type="ECO:0000256" key="8">
    <source>
        <dbReference type="ARBA" id="ARBA00022824"/>
    </source>
</evidence>
<evidence type="ECO:0000256" key="6">
    <source>
        <dbReference type="ARBA" id="ARBA00022630"/>
    </source>
</evidence>
<dbReference type="AlphaFoldDB" id="E1ZQ09"/>
<gene>
    <name evidence="19" type="ORF">CHLNCDRAFT_26991</name>
</gene>
<dbReference type="PANTHER" id="PTHR12613:SF0">
    <property type="entry name" value="ERO1-LIKE PROTEIN"/>
    <property type="match status" value="1"/>
</dbReference>
<dbReference type="FunCoup" id="E1ZQ09">
    <property type="interactions" value="1635"/>
</dbReference>
<evidence type="ECO:0008006" key="21">
    <source>
        <dbReference type="Google" id="ProtNLM"/>
    </source>
</evidence>
<evidence type="ECO:0000256" key="4">
    <source>
        <dbReference type="ARBA" id="ARBA00011802"/>
    </source>
</evidence>
<evidence type="ECO:0000256" key="14">
    <source>
        <dbReference type="ARBA" id="ARBA00023180"/>
    </source>
</evidence>
<evidence type="ECO:0000256" key="3">
    <source>
        <dbReference type="ARBA" id="ARBA00008277"/>
    </source>
</evidence>
<evidence type="ECO:0000256" key="13">
    <source>
        <dbReference type="ARBA" id="ARBA00023157"/>
    </source>
</evidence>
<keyword evidence="20" id="KW-1185">Reference proteome</keyword>
<keyword evidence="11" id="KW-0560">Oxidoreductase</keyword>
<accession>E1ZQ09</accession>
<feature type="disulfide bond" description="Redox-active" evidence="18">
    <location>
        <begin position="310"/>
        <end position="313"/>
    </location>
</feature>
<dbReference type="GO" id="GO:0016972">
    <property type="term" value="F:thiol oxidase activity"/>
    <property type="evidence" value="ECO:0007669"/>
    <property type="project" value="InterPro"/>
</dbReference>
<keyword evidence="9 17" id="KW-0274">FAD</keyword>
<feature type="binding site" evidence="17">
    <location>
        <position position="208"/>
    </location>
    <ligand>
        <name>FAD</name>
        <dbReference type="ChEBI" id="CHEBI:57692"/>
    </ligand>
</feature>
<feature type="binding site" evidence="17">
    <location>
        <position position="132"/>
    </location>
    <ligand>
        <name>FAD</name>
        <dbReference type="ChEBI" id="CHEBI:57692"/>
    </ligand>
</feature>
<keyword evidence="6" id="KW-0285">Flavoprotein</keyword>
<dbReference type="PANTHER" id="PTHR12613">
    <property type="entry name" value="ERO1-RELATED"/>
    <property type="match status" value="1"/>
</dbReference>
<feature type="binding site" evidence="17">
    <location>
        <position position="134"/>
    </location>
    <ligand>
        <name>FAD</name>
        <dbReference type="ChEBI" id="CHEBI:57692"/>
    </ligand>
</feature>
<dbReference type="GO" id="GO:0034975">
    <property type="term" value="P:protein folding in endoplasmic reticulum"/>
    <property type="evidence" value="ECO:0007669"/>
    <property type="project" value="InterPro"/>
</dbReference>
<dbReference type="InterPro" id="IPR007266">
    <property type="entry name" value="Ero1"/>
</dbReference>
<evidence type="ECO:0000256" key="16">
    <source>
        <dbReference type="PIRSR" id="PIRSR017205-1"/>
    </source>
</evidence>
<feature type="active site" evidence="16">
    <location>
        <position position="313"/>
    </location>
</feature>
<evidence type="ECO:0000313" key="19">
    <source>
        <dbReference type="EMBL" id="EFN52155.1"/>
    </source>
</evidence>
<feature type="disulfide bond" description="Redox-active" evidence="18">
    <location>
        <begin position="47"/>
        <end position="52"/>
    </location>
</feature>
<keyword evidence="8" id="KW-0256">Endoplasmic reticulum</keyword>
<keyword evidence="10" id="KW-0249">Electron transport</keyword>
<comment type="similarity">
    <text evidence="3">Belongs to the EROs family.</text>
</comment>
<proteinExistence type="inferred from homology"/>
<keyword evidence="14" id="KW-0325">Glycoprotein</keyword>
<evidence type="ECO:0000313" key="20">
    <source>
        <dbReference type="Proteomes" id="UP000008141"/>
    </source>
</evidence>
<evidence type="ECO:0000256" key="1">
    <source>
        <dbReference type="ARBA" id="ARBA00001974"/>
    </source>
</evidence>
<reference evidence="19 20" key="1">
    <citation type="journal article" date="2010" name="Plant Cell">
        <title>The Chlorella variabilis NC64A genome reveals adaptation to photosymbiosis, coevolution with viruses, and cryptic sex.</title>
        <authorList>
            <person name="Blanc G."/>
            <person name="Duncan G."/>
            <person name="Agarkova I."/>
            <person name="Borodovsky M."/>
            <person name="Gurnon J."/>
            <person name="Kuo A."/>
            <person name="Lindquist E."/>
            <person name="Lucas S."/>
            <person name="Pangilinan J."/>
            <person name="Polle J."/>
            <person name="Salamov A."/>
            <person name="Terry A."/>
            <person name="Yamada T."/>
            <person name="Dunigan D.D."/>
            <person name="Grigoriev I.V."/>
            <person name="Claverie J.M."/>
            <person name="Van Etten J.L."/>
        </authorList>
    </citation>
    <scope>NUCLEOTIDE SEQUENCE [LARGE SCALE GENOMIC DNA]</scope>
    <source>
        <strain evidence="19 20">NC64A</strain>
    </source>
</reference>
<feature type="binding site" evidence="17">
    <location>
        <position position="175"/>
    </location>
    <ligand>
        <name>FAD</name>
        <dbReference type="ChEBI" id="CHEBI:57692"/>
    </ligand>
</feature>
<dbReference type="RefSeq" id="XP_005844257.1">
    <property type="nucleotide sequence ID" value="XM_005844195.1"/>
</dbReference>
<evidence type="ECO:0000256" key="7">
    <source>
        <dbReference type="ARBA" id="ARBA00022729"/>
    </source>
</evidence>
<comment type="cofactor">
    <cofactor evidence="1 17">
        <name>FAD</name>
        <dbReference type="ChEBI" id="CHEBI:57692"/>
    </cofactor>
</comment>
<sequence>CTYAAVERVNRDEVKPLIEELVKTPFFRYFKVDLYCECPLWPDDGMCSLRDCSVCECEEQEVPEPWRKAEAVEGCDSVQLESNVDRTLAPHVKASLLSVRDWRGYRNPWMPEGGGYEKVEFSYINLLRNSERYTAGYKGEHAARVWGAIYTQDMFKGINTPSTPPEQRVFYRLISGMHSSITAHVVNDYLIDEATQTWGPNLEMFKWRLGIPEVKDRVENLYFSYLFMLRAAMKAAPILGATDYDTGNPTEDAHTRDLMHRLLNSETLQTACPIPFDEGRLWKGANSEALKQQLQTTFHNITHIMDCVGCEKCKMWAKLQLLGIATSLKILFSAEDCGGGTGLVLERNEVISLFNTLERLAAGVEVVRDLSLQLSRCVGGALEWGTVAVASLLNDLNQEGTKTATLAGHYCSNGKHPNGLGAIQEVAGPLPEKLRTT</sequence>
<organism evidence="20">
    <name type="scientific">Chlorella variabilis</name>
    <name type="common">Green alga</name>
    <dbReference type="NCBI Taxonomy" id="554065"/>
    <lineage>
        <taxon>Eukaryota</taxon>
        <taxon>Viridiplantae</taxon>
        <taxon>Chlorophyta</taxon>
        <taxon>core chlorophytes</taxon>
        <taxon>Trebouxiophyceae</taxon>
        <taxon>Chlorellales</taxon>
        <taxon>Chlorellaceae</taxon>
        <taxon>Chlorella clade</taxon>
        <taxon>Chlorella</taxon>
    </lineage>
</organism>
<feature type="binding site" evidence="17">
    <location>
        <position position="146"/>
    </location>
    <ligand>
        <name>FAD</name>
        <dbReference type="ChEBI" id="CHEBI:57692"/>
    </ligand>
</feature>
<comment type="subunit">
    <text evidence="4">May function both as a monomer and a homodimer.</text>
</comment>
<dbReference type="PIRSF" id="PIRSF017205">
    <property type="entry name" value="ERO1"/>
    <property type="match status" value="1"/>
</dbReference>
<dbReference type="EMBL" id="GL433858">
    <property type="protein sequence ID" value="EFN52155.1"/>
    <property type="molecule type" value="Genomic_DNA"/>
</dbReference>
<dbReference type="GeneID" id="17351499"/>
<dbReference type="Proteomes" id="UP000008141">
    <property type="component" value="Unassembled WGS sequence"/>
</dbReference>
<dbReference type="STRING" id="554065.E1ZQ09"/>
<dbReference type="OMA" id="CYKDRLH"/>
<evidence type="ECO:0000256" key="15">
    <source>
        <dbReference type="ARBA" id="ARBA00023284"/>
    </source>
</evidence>
<dbReference type="OrthoDB" id="269384at2759"/>
<feature type="binding site" evidence="17">
    <location>
        <position position="178"/>
    </location>
    <ligand>
        <name>FAD</name>
        <dbReference type="ChEBI" id="CHEBI:57692"/>
    </ligand>
</feature>
<dbReference type="Pfam" id="PF04137">
    <property type="entry name" value="ERO1"/>
    <property type="match status" value="1"/>
</dbReference>
<dbReference type="InParanoid" id="E1ZQ09"/>
<keyword evidence="5" id="KW-0813">Transport</keyword>
<name>E1ZQ09_CHLVA</name>
<dbReference type="KEGG" id="cvr:CHLNCDRAFT_26991"/>
<evidence type="ECO:0000256" key="2">
    <source>
        <dbReference type="ARBA" id="ARBA00004367"/>
    </source>
</evidence>
<evidence type="ECO:0000256" key="18">
    <source>
        <dbReference type="PIRSR" id="PIRSR017205-3"/>
    </source>
</evidence>
<dbReference type="eggNOG" id="KOG2608">
    <property type="taxonomic scope" value="Eukaryota"/>
</dbReference>
<feature type="non-terminal residue" evidence="19">
    <location>
        <position position="1"/>
    </location>
</feature>
<evidence type="ECO:0000256" key="9">
    <source>
        <dbReference type="ARBA" id="ARBA00022827"/>
    </source>
</evidence>
<keyword evidence="13 18" id="KW-1015">Disulfide bond</keyword>
<evidence type="ECO:0000256" key="12">
    <source>
        <dbReference type="ARBA" id="ARBA00023136"/>
    </source>
</evidence>
<evidence type="ECO:0000256" key="11">
    <source>
        <dbReference type="ARBA" id="ARBA00023002"/>
    </source>
</evidence>
<comment type="subcellular location">
    <subcellularLocation>
        <location evidence="2">Endoplasmic reticulum membrane</location>
        <topology evidence="2">Peripheral membrane protein</topology>
        <orientation evidence="2">Lumenal side</orientation>
    </subcellularLocation>
</comment>
<evidence type="ECO:0000256" key="5">
    <source>
        <dbReference type="ARBA" id="ARBA00022448"/>
    </source>
</evidence>